<feature type="region of interest" description="Disordered" evidence="5">
    <location>
        <begin position="1"/>
        <end position="88"/>
    </location>
</feature>
<proteinExistence type="predicted"/>
<gene>
    <name evidence="7" type="ORF">Q9L58_003176</name>
</gene>
<dbReference type="EMBL" id="JBBBZM010000030">
    <property type="protein sequence ID" value="KAL0637786.1"/>
    <property type="molecule type" value="Genomic_DNA"/>
</dbReference>
<dbReference type="PANTHER" id="PTHR13396:SF5">
    <property type="entry name" value="NEDD4 FAMILY INTERACTING PROTEIN"/>
    <property type="match status" value="1"/>
</dbReference>
<feature type="compositionally biased region" description="Basic and acidic residues" evidence="5">
    <location>
        <begin position="1"/>
        <end position="10"/>
    </location>
</feature>
<dbReference type="InterPro" id="IPR019325">
    <property type="entry name" value="NEDD4/Bsd2"/>
</dbReference>
<evidence type="ECO:0000256" key="3">
    <source>
        <dbReference type="ARBA" id="ARBA00022989"/>
    </source>
</evidence>
<protein>
    <recommendedName>
        <fullName evidence="9">Metal homeostatis protein bsd2</fullName>
    </recommendedName>
</protein>
<keyword evidence="4 6" id="KW-0472">Membrane</keyword>
<evidence type="ECO:0000256" key="6">
    <source>
        <dbReference type="SAM" id="Phobius"/>
    </source>
</evidence>
<feature type="transmembrane region" description="Helical" evidence="6">
    <location>
        <begin position="173"/>
        <end position="197"/>
    </location>
</feature>
<dbReference type="CDD" id="cd22212">
    <property type="entry name" value="NDFIP-like"/>
    <property type="match status" value="1"/>
</dbReference>
<evidence type="ECO:0000256" key="1">
    <source>
        <dbReference type="ARBA" id="ARBA00004141"/>
    </source>
</evidence>
<keyword evidence="8" id="KW-1185">Reference proteome</keyword>
<feature type="compositionally biased region" description="Polar residues" evidence="5">
    <location>
        <begin position="22"/>
        <end position="37"/>
    </location>
</feature>
<comment type="subcellular location">
    <subcellularLocation>
        <location evidence="1">Membrane</location>
        <topology evidence="1">Multi-pass membrane protein</topology>
    </subcellularLocation>
</comment>
<feature type="transmembrane region" description="Helical" evidence="6">
    <location>
        <begin position="268"/>
        <end position="285"/>
    </location>
</feature>
<keyword evidence="2 6" id="KW-0812">Transmembrane</keyword>
<sequence>MGPKYERVAGEDEDLDIHGGMTANSSTYPAAASNTIPNSPPPSFRSRLEAPDSNSDLTDSFDSPSDDEDGDDMRNVRGSQNANFHESIPLVPTVSTPASSAATGGRVFGGGQTDGVFANISAKPTASEKLEEHPPSYEQAAADATPPYWETTILTPGMGSDEVFIDGLPVGSVFAFIWNAMISMSFQFVGFLLTYLLHTTHAAKNGSRAGLGITLIQYGFYMRSRGDEFGGNAPPTEAEPQLPNSYDISAQDMVADTATDDGIGKNEWLSYILMVVGWFILIRSVRNFLQARKMEQVILSSPDRGLGVAIVAEDEEPASTV</sequence>
<reference evidence="7 8" key="1">
    <citation type="submission" date="2024-02" db="EMBL/GenBank/DDBJ databases">
        <title>Discinaceae phylogenomics.</title>
        <authorList>
            <person name="Dirks A.C."/>
            <person name="James T.Y."/>
        </authorList>
    </citation>
    <scope>NUCLEOTIDE SEQUENCE [LARGE SCALE GENOMIC DNA]</scope>
    <source>
        <strain evidence="7 8">ACD0624</strain>
    </source>
</reference>
<dbReference type="Pfam" id="PF10176">
    <property type="entry name" value="NEDD4_Bsd2"/>
    <property type="match status" value="1"/>
</dbReference>
<evidence type="ECO:0008006" key="9">
    <source>
        <dbReference type="Google" id="ProtNLM"/>
    </source>
</evidence>
<name>A0ABR3GPD1_9PEZI</name>
<evidence type="ECO:0000256" key="2">
    <source>
        <dbReference type="ARBA" id="ARBA00022692"/>
    </source>
</evidence>
<dbReference type="Proteomes" id="UP001447188">
    <property type="component" value="Unassembled WGS sequence"/>
</dbReference>
<organism evidence="7 8">
    <name type="scientific">Discina gigas</name>
    <dbReference type="NCBI Taxonomy" id="1032678"/>
    <lineage>
        <taxon>Eukaryota</taxon>
        <taxon>Fungi</taxon>
        <taxon>Dikarya</taxon>
        <taxon>Ascomycota</taxon>
        <taxon>Pezizomycotina</taxon>
        <taxon>Pezizomycetes</taxon>
        <taxon>Pezizales</taxon>
        <taxon>Discinaceae</taxon>
        <taxon>Discina</taxon>
    </lineage>
</organism>
<accession>A0ABR3GPD1</accession>
<evidence type="ECO:0000313" key="8">
    <source>
        <dbReference type="Proteomes" id="UP001447188"/>
    </source>
</evidence>
<dbReference type="PANTHER" id="PTHR13396">
    <property type="entry name" value="NEDD4 FAMILY INTERACTING PROTEIN 1/2"/>
    <property type="match status" value="1"/>
</dbReference>
<comment type="caution">
    <text evidence="7">The sequence shown here is derived from an EMBL/GenBank/DDBJ whole genome shotgun (WGS) entry which is preliminary data.</text>
</comment>
<evidence type="ECO:0000256" key="4">
    <source>
        <dbReference type="ARBA" id="ARBA00023136"/>
    </source>
</evidence>
<evidence type="ECO:0000313" key="7">
    <source>
        <dbReference type="EMBL" id="KAL0637786.1"/>
    </source>
</evidence>
<keyword evidence="3 6" id="KW-1133">Transmembrane helix</keyword>
<evidence type="ECO:0000256" key="5">
    <source>
        <dbReference type="SAM" id="MobiDB-lite"/>
    </source>
</evidence>